<feature type="transmembrane region" description="Helical" evidence="6">
    <location>
        <begin position="218"/>
        <end position="243"/>
    </location>
</feature>
<keyword evidence="5 6" id="KW-0472">Membrane</keyword>
<comment type="subcellular location">
    <subcellularLocation>
        <location evidence="1">Membrane</location>
        <topology evidence="1">Multi-pass membrane protein</topology>
    </subcellularLocation>
</comment>
<protein>
    <submittedName>
        <fullName evidence="7">AI-2E family transporter</fullName>
    </submittedName>
</protein>
<name>A0A2W4WK40_9CYAN</name>
<feature type="transmembrane region" description="Helical" evidence="6">
    <location>
        <begin position="249"/>
        <end position="268"/>
    </location>
</feature>
<sequence>MKTEEPKSETVLQAEGKGAGTLWETLSTHSLVRFLLLFASGWATVRLLAYFDVLVVVFVTAMVLAFLLNYPATWLSQWMPRGVAATTVFLTCLGLVSGLCLTLGITVVNQGQQLALSLQDFSNSVVPWLGSVERLLETWNLPVDLQGLEPQLQNQAATLLTTGLGLIQSTLANLVLVILIAVVTLFMMLDGARIWWWLLNALPIYHKERFNTVIQKNLLGFFWGRMLLGIIIGVSTFVVLSILRVPYPAFLALTVGLFDLIPGVGATLGIGLVSLLLLSNSVGLALKVLVVCVAMQQVEENLLLPYIMKDSLDINPVVMFFALIVGATVAGVLGLFLAVPVAGVIITWLDIDSMRGSLSDSSEI</sequence>
<dbReference type="PANTHER" id="PTHR21716:SF66">
    <property type="entry name" value="TRANSPORT PROTEIN SLL0063-RELATED"/>
    <property type="match status" value="1"/>
</dbReference>
<dbReference type="EMBL" id="QBMN01000027">
    <property type="protein sequence ID" value="PZO43577.1"/>
    <property type="molecule type" value="Genomic_DNA"/>
</dbReference>
<accession>A0A2W4WK40</accession>
<gene>
    <name evidence="7" type="ORF">DCF17_05755</name>
</gene>
<comment type="caution">
    <text evidence="7">The sequence shown here is derived from an EMBL/GenBank/DDBJ whole genome shotgun (WGS) entry which is preliminary data.</text>
</comment>
<dbReference type="Proteomes" id="UP000249081">
    <property type="component" value="Unassembled WGS sequence"/>
</dbReference>
<evidence type="ECO:0000256" key="2">
    <source>
        <dbReference type="ARBA" id="ARBA00009773"/>
    </source>
</evidence>
<dbReference type="InterPro" id="IPR002549">
    <property type="entry name" value="AI-2E-like"/>
</dbReference>
<comment type="similarity">
    <text evidence="2">Belongs to the autoinducer-2 exporter (AI-2E) (TC 2.A.86) family.</text>
</comment>
<dbReference type="AlphaFoldDB" id="A0A2W4WK40"/>
<keyword evidence="3 6" id="KW-0812">Transmembrane</keyword>
<dbReference type="GO" id="GO:0016020">
    <property type="term" value="C:membrane"/>
    <property type="evidence" value="ECO:0007669"/>
    <property type="project" value="UniProtKB-SubCell"/>
</dbReference>
<evidence type="ECO:0000256" key="5">
    <source>
        <dbReference type="ARBA" id="ARBA00023136"/>
    </source>
</evidence>
<dbReference type="PANTHER" id="PTHR21716">
    <property type="entry name" value="TRANSMEMBRANE PROTEIN"/>
    <property type="match status" value="1"/>
</dbReference>
<evidence type="ECO:0000313" key="7">
    <source>
        <dbReference type="EMBL" id="PZO43577.1"/>
    </source>
</evidence>
<evidence type="ECO:0000256" key="1">
    <source>
        <dbReference type="ARBA" id="ARBA00004141"/>
    </source>
</evidence>
<evidence type="ECO:0000256" key="6">
    <source>
        <dbReference type="SAM" id="Phobius"/>
    </source>
</evidence>
<reference evidence="7 8" key="2">
    <citation type="submission" date="2018-06" db="EMBL/GenBank/DDBJ databases">
        <title>Metagenomic assembly of (sub)arctic Cyanobacteria and their associated microbiome from non-axenic cultures.</title>
        <authorList>
            <person name="Baurain D."/>
        </authorList>
    </citation>
    <scope>NUCLEOTIDE SEQUENCE [LARGE SCALE GENOMIC DNA]</scope>
    <source>
        <strain evidence="7">ULC041bin1</strain>
    </source>
</reference>
<feature type="transmembrane region" description="Helical" evidence="6">
    <location>
        <begin position="47"/>
        <end position="70"/>
    </location>
</feature>
<keyword evidence="4 6" id="KW-1133">Transmembrane helix</keyword>
<feature type="transmembrane region" description="Helical" evidence="6">
    <location>
        <begin position="174"/>
        <end position="198"/>
    </location>
</feature>
<feature type="transmembrane region" description="Helical" evidence="6">
    <location>
        <begin position="82"/>
        <end position="108"/>
    </location>
</feature>
<evidence type="ECO:0000256" key="4">
    <source>
        <dbReference type="ARBA" id="ARBA00022989"/>
    </source>
</evidence>
<feature type="transmembrane region" description="Helical" evidence="6">
    <location>
        <begin position="318"/>
        <end position="349"/>
    </location>
</feature>
<dbReference type="Pfam" id="PF01594">
    <property type="entry name" value="AI-2E_transport"/>
    <property type="match status" value="1"/>
</dbReference>
<evidence type="ECO:0000313" key="8">
    <source>
        <dbReference type="Proteomes" id="UP000249081"/>
    </source>
</evidence>
<dbReference type="GO" id="GO:0055085">
    <property type="term" value="P:transmembrane transport"/>
    <property type="evidence" value="ECO:0007669"/>
    <property type="project" value="TreeGrafter"/>
</dbReference>
<evidence type="ECO:0000256" key="3">
    <source>
        <dbReference type="ARBA" id="ARBA00022692"/>
    </source>
</evidence>
<organism evidence="7 8">
    <name type="scientific">Shackletoniella antarctica</name>
    <dbReference type="NCBI Taxonomy" id="268115"/>
    <lineage>
        <taxon>Bacteria</taxon>
        <taxon>Bacillati</taxon>
        <taxon>Cyanobacteriota</taxon>
        <taxon>Cyanophyceae</taxon>
        <taxon>Oculatellales</taxon>
        <taxon>Oculatellaceae</taxon>
        <taxon>Shackletoniella</taxon>
    </lineage>
</organism>
<proteinExistence type="inferred from homology"/>
<reference evidence="8" key="1">
    <citation type="submission" date="2018-04" db="EMBL/GenBank/DDBJ databases">
        <authorList>
            <person name="Cornet L."/>
        </authorList>
    </citation>
    <scope>NUCLEOTIDE SEQUENCE [LARGE SCALE GENOMIC DNA]</scope>
</reference>